<protein>
    <submittedName>
        <fullName evidence="2">Uncharacterized protein</fullName>
    </submittedName>
</protein>
<dbReference type="Proteomes" id="UP001526201">
    <property type="component" value="Unassembled WGS sequence"/>
</dbReference>
<proteinExistence type="predicted"/>
<organism evidence="2 3">
    <name type="scientific">Mycolicibacterium komossense</name>
    <dbReference type="NCBI Taxonomy" id="1779"/>
    <lineage>
        <taxon>Bacteria</taxon>
        <taxon>Bacillati</taxon>
        <taxon>Actinomycetota</taxon>
        <taxon>Actinomycetes</taxon>
        <taxon>Mycobacteriales</taxon>
        <taxon>Mycobacteriaceae</taxon>
        <taxon>Mycolicibacterium</taxon>
    </lineage>
</organism>
<reference evidence="2 3" key="1">
    <citation type="journal article" date="2022" name="BMC Genomics">
        <title>Comparative genome analysis of mycobacteria focusing on tRNA and non-coding RNA.</title>
        <authorList>
            <person name="Behra P.R.K."/>
            <person name="Pettersson B.M.F."/>
            <person name="Ramesh M."/>
            <person name="Das S."/>
            <person name="Dasgupta S."/>
            <person name="Kirsebom L.A."/>
        </authorList>
    </citation>
    <scope>NUCLEOTIDE SEQUENCE [LARGE SCALE GENOMIC DNA]</scope>
    <source>
        <strain evidence="2 3">DSM 44078</strain>
    </source>
</reference>
<dbReference type="RefSeq" id="WP_264071078.1">
    <property type="nucleotide sequence ID" value="NZ_JACKTY010000047.1"/>
</dbReference>
<keyword evidence="3" id="KW-1185">Reference proteome</keyword>
<comment type="caution">
    <text evidence="2">The sequence shown here is derived from an EMBL/GenBank/DDBJ whole genome shotgun (WGS) entry which is preliminary data.</text>
</comment>
<name>A0ABT3CK09_9MYCO</name>
<gene>
    <name evidence="2" type="ORF">H7J73_27755</name>
</gene>
<evidence type="ECO:0000313" key="2">
    <source>
        <dbReference type="EMBL" id="MCV7229809.1"/>
    </source>
</evidence>
<evidence type="ECO:0000256" key="1">
    <source>
        <dbReference type="SAM" id="MobiDB-lite"/>
    </source>
</evidence>
<dbReference type="EMBL" id="JACKTY010000047">
    <property type="protein sequence ID" value="MCV7229809.1"/>
    <property type="molecule type" value="Genomic_DNA"/>
</dbReference>
<feature type="region of interest" description="Disordered" evidence="1">
    <location>
        <begin position="1"/>
        <end position="42"/>
    </location>
</feature>
<accession>A0ABT3CK09</accession>
<evidence type="ECO:0000313" key="3">
    <source>
        <dbReference type="Proteomes" id="UP001526201"/>
    </source>
</evidence>
<sequence>MTASPPMTSAPDYTPLLLSGEEIGGAGDPYTGPPPIRDPNGVAGAEVLLTNSEQTEAVGITVVVLPAVAAAAAGLPSAQANLSTVVTTSPPRSVPVGDGGALFTGASRDGLKAATALVFREDRAIVRIDFYSLPDQPTSIDRVVEVGKEQAIAVRVGLSR</sequence>